<dbReference type="InterPro" id="IPR001375">
    <property type="entry name" value="Peptidase_S9_cat"/>
</dbReference>
<dbReference type="InterPro" id="IPR002470">
    <property type="entry name" value="Peptidase_S9A"/>
</dbReference>
<dbReference type="PANTHER" id="PTHR42881:SF13">
    <property type="entry name" value="PROLYL ENDOPEPTIDASE"/>
    <property type="match status" value="1"/>
</dbReference>
<dbReference type="GO" id="GO:0005829">
    <property type="term" value="C:cytosol"/>
    <property type="evidence" value="ECO:0007669"/>
    <property type="project" value="TreeGrafter"/>
</dbReference>
<dbReference type="RefSeq" id="WP_121051190.1">
    <property type="nucleotide sequence ID" value="NZ_AP018711.1"/>
</dbReference>
<evidence type="ECO:0000259" key="5">
    <source>
        <dbReference type="Pfam" id="PF00326"/>
    </source>
</evidence>
<evidence type="ECO:0000313" key="8">
    <source>
        <dbReference type="EMBL" id="RKS89106.1"/>
    </source>
</evidence>
<reference evidence="7 9" key="1">
    <citation type="submission" date="2018-06" db="EMBL/GenBank/DDBJ databases">
        <title>Complete Genome Sequence of the Microcystin-Degrading Bacterium Sphingosinicella microcystinivorans Strain B-9.</title>
        <authorList>
            <person name="Jin H."/>
            <person name="Nishizawa T."/>
            <person name="Guo Y."/>
            <person name="Nishizawa A."/>
            <person name="Park H."/>
            <person name="Kato H."/>
            <person name="Tsuji K."/>
            <person name="Harada K."/>
        </authorList>
    </citation>
    <scope>NUCLEOTIDE SEQUENCE [LARGE SCALE GENOMIC DNA]</scope>
    <source>
        <strain evidence="7 9">B9</strain>
    </source>
</reference>
<feature type="chain" id="PRO_5041923527" evidence="4">
    <location>
        <begin position="22"/>
        <end position="699"/>
    </location>
</feature>
<dbReference type="GO" id="GO:0004252">
    <property type="term" value="F:serine-type endopeptidase activity"/>
    <property type="evidence" value="ECO:0007669"/>
    <property type="project" value="InterPro"/>
</dbReference>
<keyword evidence="10" id="KW-1185">Reference proteome</keyword>
<gene>
    <name evidence="8" type="ORF">DFR51_2320</name>
    <name evidence="7" type="ORF">SmB9_05200</name>
</gene>
<dbReference type="InterPro" id="IPR023302">
    <property type="entry name" value="Pept_S9A_N"/>
</dbReference>
<feature type="domain" description="Peptidase S9A N-terminal" evidence="6">
    <location>
        <begin position="24"/>
        <end position="412"/>
    </location>
</feature>
<name>A0AAD1FZH0_SPHMI</name>
<dbReference type="Proteomes" id="UP000276029">
    <property type="component" value="Unassembled WGS sequence"/>
</dbReference>
<evidence type="ECO:0000256" key="3">
    <source>
        <dbReference type="ARBA" id="ARBA00022825"/>
    </source>
</evidence>
<feature type="signal peptide" evidence="4">
    <location>
        <begin position="1"/>
        <end position="21"/>
    </location>
</feature>
<feature type="domain" description="Peptidase S9 prolyl oligopeptidase catalytic" evidence="5">
    <location>
        <begin position="497"/>
        <end position="696"/>
    </location>
</feature>
<dbReference type="Gene3D" id="3.40.50.1820">
    <property type="entry name" value="alpha/beta hydrolase"/>
    <property type="match status" value="1"/>
</dbReference>
<dbReference type="EMBL" id="AP018711">
    <property type="protein sequence ID" value="BBE32862.1"/>
    <property type="molecule type" value="Genomic_DNA"/>
</dbReference>
<dbReference type="Pfam" id="PF00326">
    <property type="entry name" value="Peptidase_S9"/>
    <property type="match status" value="1"/>
</dbReference>
<dbReference type="GO" id="GO:0006508">
    <property type="term" value="P:proteolysis"/>
    <property type="evidence" value="ECO:0007669"/>
    <property type="project" value="UniProtKB-KW"/>
</dbReference>
<dbReference type="AlphaFoldDB" id="A0AAD1FZH0"/>
<dbReference type="InterPro" id="IPR051167">
    <property type="entry name" value="Prolyl_oligopep/macrocyclase"/>
</dbReference>
<organism evidence="7 9">
    <name type="scientific">Sphingosinicella microcystinivorans</name>
    <dbReference type="NCBI Taxonomy" id="335406"/>
    <lineage>
        <taxon>Bacteria</taxon>
        <taxon>Pseudomonadati</taxon>
        <taxon>Pseudomonadota</taxon>
        <taxon>Alphaproteobacteria</taxon>
        <taxon>Sphingomonadales</taxon>
        <taxon>Sphingosinicellaceae</taxon>
        <taxon>Sphingosinicella</taxon>
    </lineage>
</organism>
<evidence type="ECO:0000256" key="1">
    <source>
        <dbReference type="ARBA" id="ARBA00022670"/>
    </source>
</evidence>
<dbReference type="Gene3D" id="2.130.10.120">
    <property type="entry name" value="Prolyl oligopeptidase, N-terminal domain"/>
    <property type="match status" value="1"/>
</dbReference>
<evidence type="ECO:0000313" key="9">
    <source>
        <dbReference type="Proteomes" id="UP000275727"/>
    </source>
</evidence>
<dbReference type="InterPro" id="IPR029058">
    <property type="entry name" value="AB_hydrolase_fold"/>
</dbReference>
<dbReference type="PANTHER" id="PTHR42881">
    <property type="entry name" value="PROLYL ENDOPEPTIDASE"/>
    <property type="match status" value="1"/>
</dbReference>
<dbReference type="Pfam" id="PF02897">
    <property type="entry name" value="Peptidase_S9_N"/>
    <property type="match status" value="1"/>
</dbReference>
<evidence type="ECO:0000256" key="4">
    <source>
        <dbReference type="SAM" id="SignalP"/>
    </source>
</evidence>
<dbReference type="KEGG" id="smic:SmB9_05200"/>
<reference evidence="8 10" key="2">
    <citation type="submission" date="2018-10" db="EMBL/GenBank/DDBJ databases">
        <title>Genomic Encyclopedia of Type Strains, Phase IV (KMG-IV): sequencing the most valuable type-strain genomes for metagenomic binning, comparative biology and taxonomic classification.</title>
        <authorList>
            <person name="Goeker M."/>
        </authorList>
    </citation>
    <scope>NUCLEOTIDE SEQUENCE [LARGE SCALE GENOMIC DNA]</scope>
    <source>
        <strain evidence="8 10">DSM 19791</strain>
    </source>
</reference>
<dbReference type="PRINTS" id="PR00862">
    <property type="entry name" value="PROLIGOPTASE"/>
</dbReference>
<accession>A0AAD1FZH0</accession>
<keyword evidence="3" id="KW-0720">Serine protease</keyword>
<dbReference type="Proteomes" id="UP000275727">
    <property type="component" value="Chromosome"/>
</dbReference>
<keyword evidence="2" id="KW-0378">Hydrolase</keyword>
<sequence length="699" mass="75351">MRFSILLMAAFTLATAPAAYAAEDDPNLWLEEVDGARALDQVRAWNAATEKRLQTDSPAFKALQAEMQAILEDDSRIAVPEAILGDKVTNLWTDAKNPQGLWRIADLDAFAAGKPVWRTLIDLDAMSKADGRKWVWKGAACLAPAYARCMVGLSDGGSDALVYREFDMEAGAFVEGGFETPEAKGDVAWVDLDRLMIATAHGGDVTESGYPRQVRLWKRGTPMAEATLLAEGKASDMGMDASATDSEGRMWPRITRHPDFWTAETFHLNLDGTLIRSPLPETATIEDMLGSRVVALLHKDWVYGGKTYAAGALVAYDAATLVVGGPAAVEQVYAPSGKQAIEAVVAGSGRLYVSLLEDVAGRLIALTPTAAGWTAETVPVPPNSAVTLAVAGGANDTAFYTTESFASPETLMAVRGGDTPTEVAALRAFFDPASISVEQRFATSKDGTRIPYFVVRPADAKGPLPTIMHAYGGFRSAQKPTYLTKNPYQIGPGGLFWLKDGGSFVIANIRGGGEYGPAWHEAALREKRQNSFDDLYAVAEDLKRAGLTSKLGVSGRSQGGMLVGVAMTQRPDLFDAVIMGVPLADMLRYNRLLAGASWMGEYGNPDVAEDRAFIAKYSPYQNLRAGAKYPPVIIYTSTKDDRVHPGHARKFAARLAQQGHAFDYYENTEGGHTGTANAAEHAYRAALMLNFARRELMGK</sequence>
<protein>
    <submittedName>
        <fullName evidence="7">Prolyl oligopeptidase</fullName>
    </submittedName>
</protein>
<proteinExistence type="predicted"/>
<dbReference type="SUPFAM" id="SSF50993">
    <property type="entry name" value="Peptidase/esterase 'gauge' domain"/>
    <property type="match status" value="1"/>
</dbReference>
<evidence type="ECO:0000313" key="7">
    <source>
        <dbReference type="EMBL" id="BBE32862.1"/>
    </source>
</evidence>
<keyword evidence="4" id="KW-0732">Signal</keyword>
<evidence type="ECO:0000259" key="6">
    <source>
        <dbReference type="Pfam" id="PF02897"/>
    </source>
</evidence>
<evidence type="ECO:0000256" key="2">
    <source>
        <dbReference type="ARBA" id="ARBA00022801"/>
    </source>
</evidence>
<keyword evidence="1" id="KW-0645">Protease</keyword>
<dbReference type="GO" id="GO:0070012">
    <property type="term" value="F:oligopeptidase activity"/>
    <property type="evidence" value="ECO:0007669"/>
    <property type="project" value="TreeGrafter"/>
</dbReference>
<evidence type="ECO:0000313" key="10">
    <source>
        <dbReference type="Proteomes" id="UP000276029"/>
    </source>
</evidence>
<dbReference type="EMBL" id="RBWX01000008">
    <property type="protein sequence ID" value="RKS89106.1"/>
    <property type="molecule type" value="Genomic_DNA"/>
</dbReference>
<dbReference type="SUPFAM" id="SSF53474">
    <property type="entry name" value="alpha/beta-Hydrolases"/>
    <property type="match status" value="1"/>
</dbReference>